<dbReference type="GO" id="GO:0003677">
    <property type="term" value="F:DNA binding"/>
    <property type="evidence" value="ECO:0007669"/>
    <property type="project" value="InterPro"/>
</dbReference>
<dbReference type="EC" id="2.7.7.7" evidence="3"/>
<dbReference type="GO" id="GO:0043625">
    <property type="term" value="C:delta DNA polymerase complex"/>
    <property type="evidence" value="ECO:0007669"/>
    <property type="project" value="TreeGrafter"/>
</dbReference>
<evidence type="ECO:0000313" key="13">
    <source>
        <dbReference type="Proteomes" id="UP000799118"/>
    </source>
</evidence>
<dbReference type="OrthoDB" id="3763at2759"/>
<dbReference type="Pfam" id="PF04042">
    <property type="entry name" value="DNA_pol_E_B"/>
    <property type="match status" value="1"/>
</dbReference>
<dbReference type="Proteomes" id="UP000799118">
    <property type="component" value="Unassembled WGS sequence"/>
</dbReference>
<dbReference type="Gene3D" id="2.40.50.430">
    <property type="match status" value="1"/>
</dbReference>
<dbReference type="FunFam" id="2.40.50.430:FF:000002">
    <property type="entry name" value="DNA polymerase delta subunit"/>
    <property type="match status" value="1"/>
</dbReference>
<dbReference type="EMBL" id="ML769402">
    <property type="protein sequence ID" value="KAE9406468.1"/>
    <property type="molecule type" value="Genomic_DNA"/>
</dbReference>
<evidence type="ECO:0000256" key="1">
    <source>
        <dbReference type="ARBA" id="ARBA00004123"/>
    </source>
</evidence>
<feature type="domain" description="DNA polymerase alpha/delta/epsilon subunit B" evidence="10">
    <location>
        <begin position="208"/>
        <end position="434"/>
    </location>
</feature>
<dbReference type="InterPro" id="IPR040663">
    <property type="entry name" value="DNA_pol_D_N"/>
</dbReference>
<sequence length="497" mass="54551">MEPLPVSDSQPKRAATTVVPHSPSFIIDSKNKSYKHQYSNIYFLRLRALKTVVQESASKQWTGLPGNPSFVPRVLEVEPSQLCYIAGTVYLDMPLKPNVMEDVARDHSIPAPPPPPYYYSEDDRVMLEDESGRIQLVGDRIKSEKLVTGVIIGALGMETPDGKFEVADVCYPGLAPQFKATAKEPEDRMDIDTPGSDDLPTDEWIGAVSGLNIGAPSPSDGQIQMLVEYLTGEEGGPNDHVSAAQISRLFILGDSMAPMLVTGKGEADAEGEIKKSRKFGYDGTTFSSHPTVTFSSHLLDIGRVMPIHLLPGETDPSGTILPQQPFPRPMFGAISSFPSFSCETNPTYLNISSDSSPISRTLLLHSGQPINDMFKYLPSPPHTRLSILESTLKWRHIAPTAPDTLWCHPYSTVDPFLLQETPDLYIVGGQKKFMTKMVVDEDDGKHKRCRLVLVPEFSKTGILALVNLRTLRVKTLRFRGEGMAGGTGSSDHVMSPL</sequence>
<name>A0A6A4IAY5_9AGAR</name>
<keyword evidence="7" id="KW-0239">DNA-directed DNA polymerase</keyword>
<comment type="catalytic activity">
    <reaction evidence="9">
        <text>DNA(n) + a 2'-deoxyribonucleoside 5'-triphosphate = DNA(n+1) + diphosphate</text>
        <dbReference type="Rhea" id="RHEA:22508"/>
        <dbReference type="Rhea" id="RHEA-COMP:17339"/>
        <dbReference type="Rhea" id="RHEA-COMP:17340"/>
        <dbReference type="ChEBI" id="CHEBI:33019"/>
        <dbReference type="ChEBI" id="CHEBI:61560"/>
        <dbReference type="ChEBI" id="CHEBI:173112"/>
        <dbReference type="EC" id="2.7.7.7"/>
    </reaction>
</comment>
<dbReference type="AlphaFoldDB" id="A0A6A4IAY5"/>
<evidence type="ECO:0000256" key="4">
    <source>
        <dbReference type="ARBA" id="ARBA00022679"/>
    </source>
</evidence>
<dbReference type="PANTHER" id="PTHR10416">
    <property type="entry name" value="DNA POLYMERASE DELTA SUBUNIT 2"/>
    <property type="match status" value="1"/>
</dbReference>
<dbReference type="GO" id="GO:0006281">
    <property type="term" value="P:DNA repair"/>
    <property type="evidence" value="ECO:0007669"/>
    <property type="project" value="UniProtKB-ARBA"/>
</dbReference>
<keyword evidence="8" id="KW-0539">Nucleus</keyword>
<keyword evidence="6" id="KW-0235">DNA replication</keyword>
<evidence type="ECO:0000256" key="3">
    <source>
        <dbReference type="ARBA" id="ARBA00012417"/>
    </source>
</evidence>
<dbReference type="GO" id="GO:0006273">
    <property type="term" value="P:lagging strand elongation"/>
    <property type="evidence" value="ECO:0007669"/>
    <property type="project" value="UniProtKB-ARBA"/>
</dbReference>
<gene>
    <name evidence="12" type="ORF">BT96DRAFT_254181</name>
</gene>
<evidence type="ECO:0000256" key="5">
    <source>
        <dbReference type="ARBA" id="ARBA00022695"/>
    </source>
</evidence>
<proteinExistence type="inferred from homology"/>
<evidence type="ECO:0000259" key="10">
    <source>
        <dbReference type="Pfam" id="PF04042"/>
    </source>
</evidence>
<keyword evidence="13" id="KW-1185">Reference proteome</keyword>
<evidence type="ECO:0000259" key="11">
    <source>
        <dbReference type="Pfam" id="PF18018"/>
    </source>
</evidence>
<keyword evidence="4" id="KW-0808">Transferase</keyword>
<dbReference type="GO" id="GO:0003887">
    <property type="term" value="F:DNA-directed DNA polymerase activity"/>
    <property type="evidence" value="ECO:0007669"/>
    <property type="project" value="UniProtKB-KW"/>
</dbReference>
<dbReference type="PANTHER" id="PTHR10416:SF0">
    <property type="entry name" value="DNA POLYMERASE DELTA SUBUNIT 2"/>
    <property type="match status" value="1"/>
</dbReference>
<dbReference type="InterPro" id="IPR024826">
    <property type="entry name" value="DNA_pol_delta/II_ssu"/>
</dbReference>
<evidence type="ECO:0000256" key="9">
    <source>
        <dbReference type="ARBA" id="ARBA00049244"/>
    </source>
</evidence>
<dbReference type="Pfam" id="PF18018">
    <property type="entry name" value="DNA_pol_D_N"/>
    <property type="match status" value="1"/>
</dbReference>
<evidence type="ECO:0000313" key="12">
    <source>
        <dbReference type="EMBL" id="KAE9406468.1"/>
    </source>
</evidence>
<protein>
    <recommendedName>
        <fullName evidence="3">DNA-directed DNA polymerase</fullName>
        <ecNumber evidence="3">2.7.7.7</ecNumber>
    </recommendedName>
</protein>
<evidence type="ECO:0000256" key="7">
    <source>
        <dbReference type="ARBA" id="ARBA00022932"/>
    </source>
</evidence>
<evidence type="ECO:0000256" key="2">
    <source>
        <dbReference type="ARBA" id="ARBA00006035"/>
    </source>
</evidence>
<dbReference type="InterPro" id="IPR007185">
    <property type="entry name" value="DNA_pol_a/d/e_bsu"/>
</dbReference>
<evidence type="ECO:0000256" key="6">
    <source>
        <dbReference type="ARBA" id="ARBA00022705"/>
    </source>
</evidence>
<comment type="subcellular location">
    <subcellularLocation>
        <location evidence="1">Nucleus</location>
    </subcellularLocation>
</comment>
<organism evidence="12 13">
    <name type="scientific">Gymnopus androsaceus JB14</name>
    <dbReference type="NCBI Taxonomy" id="1447944"/>
    <lineage>
        <taxon>Eukaryota</taxon>
        <taxon>Fungi</taxon>
        <taxon>Dikarya</taxon>
        <taxon>Basidiomycota</taxon>
        <taxon>Agaricomycotina</taxon>
        <taxon>Agaricomycetes</taxon>
        <taxon>Agaricomycetidae</taxon>
        <taxon>Agaricales</taxon>
        <taxon>Marasmiineae</taxon>
        <taxon>Omphalotaceae</taxon>
        <taxon>Gymnopus</taxon>
    </lineage>
</organism>
<reference evidence="12" key="1">
    <citation type="journal article" date="2019" name="Environ. Microbiol.">
        <title>Fungal ecological strategies reflected in gene transcription - a case study of two litter decomposers.</title>
        <authorList>
            <person name="Barbi F."/>
            <person name="Kohler A."/>
            <person name="Barry K."/>
            <person name="Baskaran P."/>
            <person name="Daum C."/>
            <person name="Fauchery L."/>
            <person name="Ihrmark K."/>
            <person name="Kuo A."/>
            <person name="LaButti K."/>
            <person name="Lipzen A."/>
            <person name="Morin E."/>
            <person name="Grigoriev I.V."/>
            <person name="Henrissat B."/>
            <person name="Lindahl B."/>
            <person name="Martin F."/>
        </authorList>
    </citation>
    <scope>NUCLEOTIDE SEQUENCE</scope>
    <source>
        <strain evidence="12">JB14</strain>
    </source>
</reference>
<keyword evidence="5" id="KW-0548">Nucleotidyltransferase</keyword>
<feature type="domain" description="DNA polymerase delta subunit OB-fold" evidence="11">
    <location>
        <begin position="37"/>
        <end position="169"/>
    </location>
</feature>
<accession>A0A6A4IAY5</accession>
<comment type="similarity">
    <text evidence="2">Belongs to the DNA polymerase delta/II small subunit family.</text>
</comment>
<evidence type="ECO:0000256" key="8">
    <source>
        <dbReference type="ARBA" id="ARBA00023242"/>
    </source>
</evidence>
<dbReference type="Gene3D" id="3.60.21.50">
    <property type="match status" value="1"/>
</dbReference>